<comment type="caution">
    <text evidence="2">The sequence shown here is derived from an EMBL/GenBank/DDBJ whole genome shotgun (WGS) entry which is preliminary data.</text>
</comment>
<reference evidence="2" key="2">
    <citation type="submission" date="2021-04" db="EMBL/GenBank/DDBJ databases">
        <authorList>
            <person name="Gilroy R."/>
        </authorList>
    </citation>
    <scope>NUCLEOTIDE SEQUENCE</scope>
    <source>
        <strain evidence="2">ChiSxjej3B15-24422</strain>
    </source>
</reference>
<dbReference type="EMBL" id="DXDD01000102">
    <property type="protein sequence ID" value="HIY60664.1"/>
    <property type="molecule type" value="Genomic_DNA"/>
</dbReference>
<accession>A0A9D1YQH1</accession>
<dbReference type="Proteomes" id="UP000824007">
    <property type="component" value="Unassembled WGS sequence"/>
</dbReference>
<evidence type="ECO:0008006" key="4">
    <source>
        <dbReference type="Google" id="ProtNLM"/>
    </source>
</evidence>
<organism evidence="2 3">
    <name type="scientific">Candidatus Eisenbergiella pullistercoris</name>
    <dbReference type="NCBI Taxonomy" id="2838555"/>
    <lineage>
        <taxon>Bacteria</taxon>
        <taxon>Bacillati</taxon>
        <taxon>Bacillota</taxon>
        <taxon>Clostridia</taxon>
        <taxon>Lachnospirales</taxon>
        <taxon>Lachnospiraceae</taxon>
        <taxon>Eisenbergiella</taxon>
    </lineage>
</organism>
<protein>
    <recommendedName>
        <fullName evidence="4">Stage III sporulation protein AF</fullName>
    </recommendedName>
</protein>
<reference evidence="2" key="1">
    <citation type="journal article" date="2021" name="PeerJ">
        <title>Extensive microbial diversity within the chicken gut microbiome revealed by metagenomics and culture.</title>
        <authorList>
            <person name="Gilroy R."/>
            <person name="Ravi A."/>
            <person name="Getino M."/>
            <person name="Pursley I."/>
            <person name="Horton D.L."/>
            <person name="Alikhan N.F."/>
            <person name="Baker D."/>
            <person name="Gharbi K."/>
            <person name="Hall N."/>
            <person name="Watson M."/>
            <person name="Adriaenssens E.M."/>
            <person name="Foster-Nyarko E."/>
            <person name="Jarju S."/>
            <person name="Secka A."/>
            <person name="Antonio M."/>
            <person name="Oren A."/>
            <person name="Chaudhuri R.R."/>
            <person name="La Ragione R."/>
            <person name="Hildebrand F."/>
            <person name="Pallen M.J."/>
        </authorList>
    </citation>
    <scope>NUCLEOTIDE SEQUENCE</scope>
    <source>
        <strain evidence="2">ChiSxjej3B15-24422</strain>
    </source>
</reference>
<name>A0A9D1YQH1_9FIRM</name>
<feature type="compositionally biased region" description="Basic and acidic residues" evidence="1">
    <location>
        <begin position="177"/>
        <end position="187"/>
    </location>
</feature>
<sequence>MGSHFLETLKGITIFLLAGQLILRLLPEGGYEKYARILIGVMALSRLALPLLSLGGFDAGQVFADALAEYGRELADIETQVEQAGLEEGGFVQEGLLSALSERLGDFFAQEGIGLVSAAFDEDGVLHMTVAALPQAGGEEGAPRPESADGEGGALRTEDADGEGGAPRPESAGGEENAGRIEVEPVRIGDGQPGGRQSGIGQTEDGKPGSGRSGIGQENAGALSEPAGAQERLPGLREAIADRLQMEPEKLEVNWDE</sequence>
<evidence type="ECO:0000256" key="1">
    <source>
        <dbReference type="SAM" id="MobiDB-lite"/>
    </source>
</evidence>
<proteinExistence type="predicted"/>
<evidence type="ECO:0000313" key="3">
    <source>
        <dbReference type="Proteomes" id="UP000824007"/>
    </source>
</evidence>
<gene>
    <name evidence="2" type="ORF">H9831_08315</name>
</gene>
<evidence type="ECO:0000313" key="2">
    <source>
        <dbReference type="EMBL" id="HIY60664.1"/>
    </source>
</evidence>
<dbReference type="AlphaFoldDB" id="A0A9D1YQH1"/>
<feature type="region of interest" description="Disordered" evidence="1">
    <location>
        <begin position="136"/>
        <end position="234"/>
    </location>
</feature>